<feature type="compositionally biased region" description="Pro residues" evidence="1">
    <location>
        <begin position="83"/>
        <end position="92"/>
    </location>
</feature>
<feature type="compositionally biased region" description="Basic and acidic residues" evidence="1">
    <location>
        <begin position="466"/>
        <end position="492"/>
    </location>
</feature>
<feature type="compositionally biased region" description="Pro residues" evidence="1">
    <location>
        <begin position="214"/>
        <end position="230"/>
    </location>
</feature>
<dbReference type="OMA" id="YLKWNML"/>
<feature type="non-terminal residue" evidence="3">
    <location>
        <position position="557"/>
    </location>
</feature>
<feature type="region of interest" description="Disordered" evidence="1">
    <location>
        <begin position="1"/>
        <end position="54"/>
    </location>
</feature>
<dbReference type="EMBL" id="GL377303">
    <property type="protein sequence ID" value="EFJ01400.1"/>
    <property type="molecule type" value="Genomic_DNA"/>
</dbReference>
<dbReference type="eggNOG" id="ENOG502SN9R">
    <property type="taxonomic scope" value="Eukaryota"/>
</dbReference>
<dbReference type="HOGENOM" id="CLU_034121_0_0_1"/>
<dbReference type="AlphaFoldDB" id="D8PU76"/>
<evidence type="ECO:0000313" key="4">
    <source>
        <dbReference type="Proteomes" id="UP000007431"/>
    </source>
</evidence>
<reference evidence="3 4" key="1">
    <citation type="journal article" date="2010" name="Nat. Biotechnol.">
        <title>Genome sequence of the model mushroom Schizophyllum commune.</title>
        <authorList>
            <person name="Ohm R.A."/>
            <person name="de Jong J.F."/>
            <person name="Lugones L.G."/>
            <person name="Aerts A."/>
            <person name="Kothe E."/>
            <person name="Stajich J.E."/>
            <person name="de Vries R.P."/>
            <person name="Record E."/>
            <person name="Levasseur A."/>
            <person name="Baker S.E."/>
            <person name="Bartholomew K.A."/>
            <person name="Coutinho P.M."/>
            <person name="Erdmann S."/>
            <person name="Fowler T.J."/>
            <person name="Gathman A.C."/>
            <person name="Lombard V."/>
            <person name="Henrissat B."/>
            <person name="Knabe N."/>
            <person name="Kuees U."/>
            <person name="Lilly W.W."/>
            <person name="Lindquist E."/>
            <person name="Lucas S."/>
            <person name="Magnuson J.K."/>
            <person name="Piumi F."/>
            <person name="Raudaskoski M."/>
            <person name="Salamov A."/>
            <person name="Schmutz J."/>
            <person name="Schwarze F.W.M.R."/>
            <person name="vanKuyk P.A."/>
            <person name="Horton J.S."/>
            <person name="Grigoriev I.V."/>
            <person name="Woesten H.A.B."/>
        </authorList>
    </citation>
    <scope>NUCLEOTIDE SEQUENCE [LARGE SCALE GENOMIC DNA]</scope>
    <source>
        <strain evidence="4">H4-8 / FGSC 9210</strain>
    </source>
</reference>
<feature type="compositionally biased region" description="Pro residues" evidence="1">
    <location>
        <begin position="20"/>
        <end position="38"/>
    </location>
</feature>
<dbReference type="InParanoid" id="D8PU76"/>
<feature type="region of interest" description="Disordered" evidence="1">
    <location>
        <begin position="466"/>
        <end position="557"/>
    </location>
</feature>
<dbReference type="Pfam" id="PF20415">
    <property type="entry name" value="DUF6699"/>
    <property type="match status" value="1"/>
</dbReference>
<name>D8PU76_SCHCM</name>
<evidence type="ECO:0000256" key="1">
    <source>
        <dbReference type="SAM" id="MobiDB-lite"/>
    </source>
</evidence>
<sequence length="557" mass="58597">MASPFVPPLDSTPGSSPQHTPLPPVVPGPPGGPPPGAAPPWAQTPHTPAAYPAAAPPMYPPGYPPYGYGAPPPATPYVGGYGQPPPGPPPPARGGWGAGWPPPEPPRSHGWSADPGPHRPPGVSEDYVGYPPQSFTSPWAAQPPLPGGWGAPPPPAAPPPHAGGYGYRAQPMGSAYTPYGGSWGATPAAPYGAFPHDPYGGPPPGTPWAGGPAPVMPPPPIPPAPGPPAAPRGHTGDRVDKFAPGPHCALYYLLSCLRPLIRPPPDGPVLNPLLLKVTNATLELHPLLQPPPDDPADRPHLRWNMTFPTSHCQKSIDRPNESWMRGRNDPATFPRLSELRLIPDKTAWTITVRAADPALGVTCGEVIEAIKEDMYKFTGRSDYEALSRAERHAVARAYAGNRAPAPGVVGGALGEGMRRFDFLGANRMFGGLEIEANTQRTAGLPAVFILKCAQPLRAEMEAHEAVSRRIEEEAREREEREERLARIRESRASEAGSRAGSHAGASRAGSRAGEPRTTSRSTLSATGSRAGSRAHSRTSSRHLASVTSTSDEDSSSD</sequence>
<feature type="region of interest" description="Disordered" evidence="1">
    <location>
        <begin position="136"/>
        <end position="163"/>
    </location>
</feature>
<protein>
    <recommendedName>
        <fullName evidence="2">DUF6699 domain-containing protein</fullName>
    </recommendedName>
</protein>
<gene>
    <name evidence="3" type="ORF">SCHCODRAFT_106231</name>
</gene>
<dbReference type="VEuPathDB" id="FungiDB:SCHCODRAFT_02604237"/>
<feature type="domain" description="DUF6699" evidence="2">
    <location>
        <begin position="301"/>
        <end position="433"/>
    </location>
</feature>
<proteinExistence type="predicted"/>
<evidence type="ECO:0000313" key="3">
    <source>
        <dbReference type="EMBL" id="EFJ01400.1"/>
    </source>
</evidence>
<feature type="compositionally biased region" description="Pro residues" evidence="1">
    <location>
        <begin position="141"/>
        <end position="161"/>
    </location>
</feature>
<feature type="compositionally biased region" description="Low complexity" evidence="1">
    <location>
        <begin position="493"/>
        <end position="512"/>
    </location>
</feature>
<keyword evidence="4" id="KW-1185">Reference proteome</keyword>
<accession>D8PU76</accession>
<dbReference type="InterPro" id="IPR046522">
    <property type="entry name" value="DUF6699"/>
</dbReference>
<evidence type="ECO:0000259" key="2">
    <source>
        <dbReference type="Pfam" id="PF20415"/>
    </source>
</evidence>
<feature type="region of interest" description="Disordered" evidence="1">
    <location>
        <begin position="72"/>
        <end position="120"/>
    </location>
</feature>
<feature type="region of interest" description="Disordered" evidence="1">
    <location>
        <begin position="202"/>
        <end position="233"/>
    </location>
</feature>
<organism evidence="4">
    <name type="scientific">Schizophyllum commune (strain H4-8 / FGSC 9210)</name>
    <name type="common">Split gill fungus</name>
    <dbReference type="NCBI Taxonomy" id="578458"/>
    <lineage>
        <taxon>Eukaryota</taxon>
        <taxon>Fungi</taxon>
        <taxon>Dikarya</taxon>
        <taxon>Basidiomycota</taxon>
        <taxon>Agaricomycotina</taxon>
        <taxon>Agaricomycetes</taxon>
        <taxon>Agaricomycetidae</taxon>
        <taxon>Agaricales</taxon>
        <taxon>Schizophyllaceae</taxon>
        <taxon>Schizophyllum</taxon>
    </lineage>
</organism>
<dbReference type="STRING" id="578458.D8PU76"/>
<dbReference type="Proteomes" id="UP000007431">
    <property type="component" value="Unassembled WGS sequence"/>
</dbReference>
<feature type="compositionally biased region" description="Polar residues" evidence="1">
    <location>
        <begin position="516"/>
        <end position="529"/>
    </location>
</feature>